<dbReference type="PANTHER" id="PTHR24321:SF8">
    <property type="entry name" value="ESTRADIOL 17-BETA-DEHYDROGENASE 8-RELATED"/>
    <property type="match status" value="1"/>
</dbReference>
<dbReference type="SUPFAM" id="SSF51735">
    <property type="entry name" value="NAD(P)-binding Rossmann-fold domains"/>
    <property type="match status" value="1"/>
</dbReference>
<dbReference type="Proteomes" id="UP000598997">
    <property type="component" value="Unassembled WGS sequence"/>
</dbReference>
<dbReference type="FunFam" id="3.40.50.720:FF:000084">
    <property type="entry name" value="Short-chain dehydrogenase reductase"/>
    <property type="match status" value="1"/>
</dbReference>
<dbReference type="Gene3D" id="3.40.50.720">
    <property type="entry name" value="NAD(P)-binding Rossmann-like Domain"/>
    <property type="match status" value="1"/>
</dbReference>
<dbReference type="PANTHER" id="PTHR24321">
    <property type="entry name" value="DEHYDROGENASES, SHORT CHAIN"/>
    <property type="match status" value="1"/>
</dbReference>
<dbReference type="PRINTS" id="PR00081">
    <property type="entry name" value="GDHRDH"/>
</dbReference>
<dbReference type="PROSITE" id="PS00061">
    <property type="entry name" value="ADH_SHORT"/>
    <property type="match status" value="1"/>
</dbReference>
<feature type="region of interest" description="Disordered" evidence="3">
    <location>
        <begin position="193"/>
        <end position="213"/>
    </location>
</feature>
<evidence type="ECO:0000313" key="5">
    <source>
        <dbReference type="Proteomes" id="UP000598997"/>
    </source>
</evidence>
<keyword evidence="2" id="KW-0560">Oxidoreductase</keyword>
<name>A0A916YF03_9SPHN</name>
<reference evidence="4 5" key="1">
    <citation type="journal article" date="2014" name="Int. J. Syst. Evol. Microbiol.">
        <title>Complete genome sequence of Corynebacterium casei LMG S-19264T (=DSM 44701T), isolated from a smear-ripened cheese.</title>
        <authorList>
            <consortium name="US DOE Joint Genome Institute (JGI-PGF)"/>
            <person name="Walter F."/>
            <person name="Albersmeier A."/>
            <person name="Kalinowski J."/>
            <person name="Ruckert C."/>
        </authorList>
    </citation>
    <scope>NUCLEOTIDE SEQUENCE [LARGE SCALE GENOMIC DNA]</scope>
    <source>
        <strain evidence="4 5">CGMCC 1.15358</strain>
    </source>
</reference>
<dbReference type="OrthoDB" id="7432199at2"/>
<dbReference type="InterPro" id="IPR002347">
    <property type="entry name" value="SDR_fam"/>
</dbReference>
<dbReference type="Pfam" id="PF13561">
    <property type="entry name" value="adh_short_C2"/>
    <property type="match status" value="1"/>
</dbReference>
<evidence type="ECO:0000256" key="2">
    <source>
        <dbReference type="ARBA" id="ARBA00023002"/>
    </source>
</evidence>
<dbReference type="InterPro" id="IPR036291">
    <property type="entry name" value="NAD(P)-bd_dom_sf"/>
</dbReference>
<dbReference type="GO" id="GO:0016491">
    <property type="term" value="F:oxidoreductase activity"/>
    <property type="evidence" value="ECO:0007669"/>
    <property type="project" value="UniProtKB-KW"/>
</dbReference>
<dbReference type="PRINTS" id="PR00080">
    <property type="entry name" value="SDRFAMILY"/>
</dbReference>
<dbReference type="InterPro" id="IPR020904">
    <property type="entry name" value="Sc_DH/Rdtase_CS"/>
</dbReference>
<dbReference type="EMBL" id="BMIO01000004">
    <property type="protein sequence ID" value="GGD41938.1"/>
    <property type="molecule type" value="Genomic_DNA"/>
</dbReference>
<evidence type="ECO:0000313" key="4">
    <source>
        <dbReference type="EMBL" id="GGD41938.1"/>
    </source>
</evidence>
<evidence type="ECO:0000256" key="3">
    <source>
        <dbReference type="SAM" id="MobiDB-lite"/>
    </source>
</evidence>
<dbReference type="RefSeq" id="WP_066766475.1">
    <property type="nucleotide sequence ID" value="NZ_BMIO01000004.1"/>
</dbReference>
<comment type="similarity">
    <text evidence="1">Belongs to the short-chain dehydrogenases/reductases (SDR) family.</text>
</comment>
<feature type="compositionally biased region" description="Basic and acidic residues" evidence="3">
    <location>
        <begin position="197"/>
        <end position="213"/>
    </location>
</feature>
<accession>A0A916YF03</accession>
<organism evidence="4 5">
    <name type="scientific">Croceicoccus pelagius</name>
    <dbReference type="NCBI Taxonomy" id="1703341"/>
    <lineage>
        <taxon>Bacteria</taxon>
        <taxon>Pseudomonadati</taxon>
        <taxon>Pseudomonadota</taxon>
        <taxon>Alphaproteobacteria</taxon>
        <taxon>Sphingomonadales</taxon>
        <taxon>Erythrobacteraceae</taxon>
        <taxon>Croceicoccus</taxon>
    </lineage>
</organism>
<sequence length="259" mass="27498">MTDKTEKNTPAVVITGGGAGIGRGTALHFAGRGWKVAALDKDAKALAELLALLPKGRLLAIECDVGKEDPVRDAFESIADWTDGLDLLVNNAGIANPKSGPLEDLTLEAWQGWIDASLTSAFLCSRAAVAMLRKRAPAAIVNVTSSRALQSEPETYGYAAAKGGLFALTHAMAVTLGPDIRVNAVAPGWIETGPWQKEADRTDPDHSKRAKEQHLVGRIGRVEDIAEAIDWLAGEKSGFVTGQQLVVDGGMTRLMQYDA</sequence>
<evidence type="ECO:0000256" key="1">
    <source>
        <dbReference type="ARBA" id="ARBA00006484"/>
    </source>
</evidence>
<protein>
    <submittedName>
        <fullName evidence="4">Oxidoreductase</fullName>
    </submittedName>
</protein>
<proteinExistence type="inferred from homology"/>
<comment type="caution">
    <text evidence="4">The sequence shown here is derived from an EMBL/GenBank/DDBJ whole genome shotgun (WGS) entry which is preliminary data.</text>
</comment>
<keyword evidence="5" id="KW-1185">Reference proteome</keyword>
<gene>
    <name evidence="4" type="ORF">GCM10010989_14900</name>
</gene>
<dbReference type="AlphaFoldDB" id="A0A916YF03"/>